<proteinExistence type="predicted"/>
<keyword evidence="3" id="KW-1185">Reference proteome</keyword>
<organism evidence="2 3">
    <name type="scientific">Araneus ventricosus</name>
    <name type="common">Orbweaver spider</name>
    <name type="synonym">Epeira ventricosa</name>
    <dbReference type="NCBI Taxonomy" id="182803"/>
    <lineage>
        <taxon>Eukaryota</taxon>
        <taxon>Metazoa</taxon>
        <taxon>Ecdysozoa</taxon>
        <taxon>Arthropoda</taxon>
        <taxon>Chelicerata</taxon>
        <taxon>Arachnida</taxon>
        <taxon>Araneae</taxon>
        <taxon>Araneomorphae</taxon>
        <taxon>Entelegynae</taxon>
        <taxon>Araneoidea</taxon>
        <taxon>Araneidae</taxon>
        <taxon>Araneus</taxon>
    </lineage>
</organism>
<dbReference type="OrthoDB" id="8030979at2759"/>
<dbReference type="EMBL" id="BGPR01037058">
    <property type="protein sequence ID" value="GBO12556.1"/>
    <property type="molecule type" value="Genomic_DNA"/>
</dbReference>
<dbReference type="AlphaFoldDB" id="A0A4Y2ULM3"/>
<dbReference type="PANTHER" id="PTHR31511">
    <property type="entry name" value="PROTEIN CBG23764"/>
    <property type="match status" value="1"/>
</dbReference>
<evidence type="ECO:0000256" key="1">
    <source>
        <dbReference type="SAM" id="MobiDB-lite"/>
    </source>
</evidence>
<dbReference type="SUPFAM" id="SSF56672">
    <property type="entry name" value="DNA/RNA polymerases"/>
    <property type="match status" value="1"/>
</dbReference>
<evidence type="ECO:0000313" key="3">
    <source>
        <dbReference type="Proteomes" id="UP000499080"/>
    </source>
</evidence>
<protein>
    <recommendedName>
        <fullName evidence="4">DNA-directed DNA polymerase</fullName>
    </recommendedName>
</protein>
<sequence>MSKVKLELIQDPNMYLFLEQGIRGGVSTITKRYARANNKYMPNFDSSNPSKYIMYYDANNLYGWAMSQALPLENFQWESPELWDEERILQIPDEGETGFIFEVDLEYPKEIHDTHNCLPVAAEKLKTDKSMLSPYQLNLVDKLGYKTTESITKLTPNLNNKTKYVAHFRNLKLYKELGLKITRVHAVLSFKQSPWLESYIRFNTDQRKKAKNSFEKNFFKLMNNAVFDTDSLCYEIECDDIYADMQLHSEYFDTSDYPSTHPLHDDKNKKVLVDENPPKRYHWGPTKMYAPERHIVATPKVRSTEPSATTPEVCFAQPPATTTPEVCFAQPSATTPEVCFAQPPPHLRCVLPSHKPPPHRRCVLPSRQPPPLRPSRPPPPPLRPSRPPLHLNRP</sequence>
<accession>A0A4Y2ULM3</accession>
<dbReference type="GO" id="GO:0071897">
    <property type="term" value="P:DNA biosynthetic process"/>
    <property type="evidence" value="ECO:0007669"/>
    <property type="project" value="UniProtKB-ARBA"/>
</dbReference>
<dbReference type="Proteomes" id="UP000499080">
    <property type="component" value="Unassembled WGS sequence"/>
</dbReference>
<name>A0A4Y2ULM3_ARAVE</name>
<evidence type="ECO:0008006" key="4">
    <source>
        <dbReference type="Google" id="ProtNLM"/>
    </source>
</evidence>
<evidence type="ECO:0000313" key="2">
    <source>
        <dbReference type="EMBL" id="GBO12556.1"/>
    </source>
</evidence>
<feature type="region of interest" description="Disordered" evidence="1">
    <location>
        <begin position="355"/>
        <end position="394"/>
    </location>
</feature>
<comment type="caution">
    <text evidence="2">The sequence shown here is derived from an EMBL/GenBank/DDBJ whole genome shotgun (WGS) entry which is preliminary data.</text>
</comment>
<reference evidence="2 3" key="1">
    <citation type="journal article" date="2019" name="Sci. Rep.">
        <title>Orb-weaving spider Araneus ventricosus genome elucidates the spidroin gene catalogue.</title>
        <authorList>
            <person name="Kono N."/>
            <person name="Nakamura H."/>
            <person name="Ohtoshi R."/>
            <person name="Moran D.A.P."/>
            <person name="Shinohara A."/>
            <person name="Yoshida Y."/>
            <person name="Fujiwara M."/>
            <person name="Mori M."/>
            <person name="Tomita M."/>
            <person name="Arakawa K."/>
        </authorList>
    </citation>
    <scope>NUCLEOTIDE SEQUENCE [LARGE SCALE GENOMIC DNA]</scope>
</reference>
<dbReference type="PANTHER" id="PTHR31511:SF12">
    <property type="entry name" value="RHO TERMINATION FACTOR N-TERMINAL DOMAIN-CONTAINING PROTEIN"/>
    <property type="match status" value="1"/>
</dbReference>
<feature type="compositionally biased region" description="Pro residues" evidence="1">
    <location>
        <begin position="367"/>
        <end position="387"/>
    </location>
</feature>
<dbReference type="InterPro" id="IPR043502">
    <property type="entry name" value="DNA/RNA_pol_sf"/>
</dbReference>
<gene>
    <name evidence="2" type="ORF">AVEN_206074_1</name>
</gene>